<evidence type="ECO:0000313" key="1">
    <source>
        <dbReference type="EMBL" id="MBC8547201.1"/>
    </source>
</evidence>
<dbReference type="Proteomes" id="UP000653127">
    <property type="component" value="Unassembled WGS sequence"/>
</dbReference>
<sequence>MRDLYRTFLELLGRYGRTVTLRKGTERHLCAAYIAPFNHENRQYLDDKYSTLGYRDQNAFLYIGSPEGAGASLAVGDLVLDCGEWFIVSVCEMMRVGDQPFYMWGILRRAHPEDEEGTR</sequence>
<comment type="caution">
    <text evidence="1">The sequence shown here is derived from an EMBL/GenBank/DDBJ whole genome shotgun (WGS) entry which is preliminary data.</text>
</comment>
<dbReference type="EMBL" id="JACRST010000015">
    <property type="protein sequence ID" value="MBC8547201.1"/>
    <property type="molecule type" value="Genomic_DNA"/>
</dbReference>
<reference evidence="1" key="1">
    <citation type="submission" date="2020-08" db="EMBL/GenBank/DDBJ databases">
        <title>Genome public.</title>
        <authorList>
            <person name="Liu C."/>
            <person name="Sun Q."/>
        </authorList>
    </citation>
    <scope>NUCLEOTIDE SEQUENCE</scope>
    <source>
        <strain evidence="1">NSJ-31</strain>
    </source>
</reference>
<dbReference type="AlphaFoldDB" id="A0A926DYK1"/>
<name>A0A926DYK1_9FIRM</name>
<organism evidence="1 2">
    <name type="scientific">Ligaoa zhengdingensis</name>
    <dbReference type="NCBI Taxonomy" id="2763658"/>
    <lineage>
        <taxon>Bacteria</taxon>
        <taxon>Bacillati</taxon>
        <taxon>Bacillota</taxon>
        <taxon>Clostridia</taxon>
        <taxon>Eubacteriales</taxon>
        <taxon>Oscillospiraceae</taxon>
        <taxon>Ligaoa</taxon>
    </lineage>
</organism>
<keyword evidence="2" id="KW-1185">Reference proteome</keyword>
<protein>
    <submittedName>
        <fullName evidence="1">Uncharacterized protein</fullName>
    </submittedName>
</protein>
<gene>
    <name evidence="1" type="ORF">H8711_09700</name>
</gene>
<dbReference type="RefSeq" id="WP_249283274.1">
    <property type="nucleotide sequence ID" value="NZ_JACRST010000015.1"/>
</dbReference>
<proteinExistence type="predicted"/>
<accession>A0A926DYK1</accession>
<evidence type="ECO:0000313" key="2">
    <source>
        <dbReference type="Proteomes" id="UP000653127"/>
    </source>
</evidence>